<evidence type="ECO:0000256" key="1">
    <source>
        <dbReference type="SAM" id="MobiDB-lite"/>
    </source>
</evidence>
<feature type="compositionally biased region" description="Polar residues" evidence="1">
    <location>
        <begin position="32"/>
        <end position="48"/>
    </location>
</feature>
<protein>
    <submittedName>
        <fullName evidence="3">Uncharacterized protein</fullName>
    </submittedName>
</protein>
<name>A0ABY6NXF6_9NOCA</name>
<sequence>MTDQPDDQRPAEPGSGSGALNFGYRDVDGRQVASSEATQVVSRSTTSGPAAEPGAADRTQVVPRGTTPPGPSVWGAQPQQQPAPPPAWAAPAGRTAPDPQWEKARPALPQAPQGHGQAPRPGHGPPTRSGHGQAPQGPWPAPQAWNQAPLGYGPPPQPGWGRPAQAPVGHQQPYQGQQWAPVQPGWGRLVVDTSFFPLAFVLYLFGPLVTVDGQERGRTWGRVAIDVPAGQHRVDVLTRYLFPIAQASLDVVVQPGQEVPVFYRTPAIIFMSGSIGHVPQGTKGLLLMVVLPLGILGLVLLLLLLVVVVGR</sequence>
<proteinExistence type="predicted"/>
<feature type="compositionally biased region" description="Basic and acidic residues" evidence="1">
    <location>
        <begin position="1"/>
        <end position="10"/>
    </location>
</feature>
<keyword evidence="2" id="KW-0812">Transmembrane</keyword>
<feature type="compositionally biased region" description="Low complexity" evidence="1">
    <location>
        <begin position="132"/>
        <end position="149"/>
    </location>
</feature>
<dbReference type="RefSeq" id="WP_265382168.1">
    <property type="nucleotide sequence ID" value="NZ_CP110615.1"/>
</dbReference>
<reference evidence="3" key="1">
    <citation type="submission" date="2022-10" db="EMBL/GenBank/DDBJ databases">
        <title>Rhodococcus sp.75.</title>
        <authorList>
            <person name="Sun M."/>
        </authorList>
    </citation>
    <scope>NUCLEOTIDE SEQUENCE</scope>
    <source>
        <strain evidence="3">75</strain>
    </source>
</reference>
<evidence type="ECO:0000313" key="3">
    <source>
        <dbReference type="EMBL" id="UZJ24061.1"/>
    </source>
</evidence>
<dbReference type="Proteomes" id="UP001164965">
    <property type="component" value="Chromosome"/>
</dbReference>
<dbReference type="EMBL" id="CP110615">
    <property type="protein sequence ID" value="UZJ24061.1"/>
    <property type="molecule type" value="Genomic_DNA"/>
</dbReference>
<organism evidence="3 4">
    <name type="scientific">Rhodococcus antarcticus</name>
    <dbReference type="NCBI Taxonomy" id="2987751"/>
    <lineage>
        <taxon>Bacteria</taxon>
        <taxon>Bacillati</taxon>
        <taxon>Actinomycetota</taxon>
        <taxon>Actinomycetes</taxon>
        <taxon>Mycobacteriales</taxon>
        <taxon>Nocardiaceae</taxon>
        <taxon>Rhodococcus</taxon>
    </lineage>
</organism>
<gene>
    <name evidence="3" type="ORF">RHODO2019_12875</name>
</gene>
<keyword evidence="4" id="KW-1185">Reference proteome</keyword>
<feature type="region of interest" description="Disordered" evidence="1">
    <location>
        <begin position="1"/>
        <end position="179"/>
    </location>
</feature>
<feature type="transmembrane region" description="Helical" evidence="2">
    <location>
        <begin position="285"/>
        <end position="309"/>
    </location>
</feature>
<evidence type="ECO:0000313" key="4">
    <source>
        <dbReference type="Proteomes" id="UP001164965"/>
    </source>
</evidence>
<accession>A0ABY6NXF6</accession>
<keyword evidence="2" id="KW-0472">Membrane</keyword>
<keyword evidence="2" id="KW-1133">Transmembrane helix</keyword>
<evidence type="ECO:0000256" key="2">
    <source>
        <dbReference type="SAM" id="Phobius"/>
    </source>
</evidence>